<evidence type="ECO:0000256" key="2">
    <source>
        <dbReference type="ARBA" id="ARBA00008768"/>
    </source>
</evidence>
<protein>
    <submittedName>
        <fullName evidence="8">Antistasin-like factor D</fullName>
    </submittedName>
</protein>
<evidence type="ECO:0000259" key="7">
    <source>
        <dbReference type="Pfam" id="PF02822"/>
    </source>
</evidence>
<dbReference type="Gene3D" id="2.10.22.10">
    <property type="entry name" value="Antistasin, domain 1"/>
    <property type="match status" value="1"/>
</dbReference>
<reference evidence="8" key="1">
    <citation type="submission" date="2020-01" db="EMBL/GenBank/DDBJ databases">
        <authorList>
            <person name="Gaasterland T."/>
            <person name="Baker M."/>
            <person name="Edsall L."/>
            <person name="Macagno E.R."/>
        </authorList>
    </citation>
    <scope>NUCLEOTIDE SEQUENCE</scope>
</reference>
<dbReference type="Pfam" id="PF02822">
    <property type="entry name" value="Antistasin"/>
    <property type="match status" value="1"/>
</dbReference>
<feature type="domain" description="Antistasin-like" evidence="7">
    <location>
        <begin position="55"/>
        <end position="79"/>
    </location>
</feature>
<sequence length="110" mass="12622">MKFWTNFRVTFTSILGILFVCEILSYEVIYVDDPCEDSDCEDGNKCSPVTNECDCSPVRCRMQCNFYVKDSNGCETCACEPICKHKNCPTGHHCNKLTNKCELKKQRRMG</sequence>
<dbReference type="InterPro" id="IPR004094">
    <property type="entry name" value="Antistasin-like"/>
</dbReference>
<evidence type="ECO:0000256" key="4">
    <source>
        <dbReference type="ARBA" id="ARBA00022690"/>
    </source>
</evidence>
<feature type="signal peptide" evidence="6">
    <location>
        <begin position="1"/>
        <end position="25"/>
    </location>
</feature>
<evidence type="ECO:0000256" key="3">
    <source>
        <dbReference type="ARBA" id="ARBA00022525"/>
    </source>
</evidence>
<dbReference type="EMBL" id="MT000985">
    <property type="protein sequence ID" value="QPK77442.1"/>
    <property type="molecule type" value="Genomic_DNA"/>
</dbReference>
<evidence type="ECO:0000313" key="8">
    <source>
        <dbReference type="EMBL" id="QPK77442.1"/>
    </source>
</evidence>
<keyword evidence="6" id="KW-0732">Signal</keyword>
<feature type="chain" id="PRO_5030756139" evidence="6">
    <location>
        <begin position="26"/>
        <end position="110"/>
    </location>
</feature>
<dbReference type="SUPFAM" id="SSF57262">
    <property type="entry name" value="Leech antihemostatic proteins"/>
    <property type="match status" value="1"/>
</dbReference>
<dbReference type="GO" id="GO:0004867">
    <property type="term" value="F:serine-type endopeptidase inhibitor activity"/>
    <property type="evidence" value="ECO:0007669"/>
    <property type="project" value="UniProtKB-KW"/>
</dbReference>
<dbReference type="AlphaFoldDB" id="A0A7T0KAY1"/>
<comment type="similarity">
    <text evidence="2">Belongs to the protease inhibitor I15 (antistasin) family.</text>
</comment>
<dbReference type="InterPro" id="IPR011061">
    <property type="entry name" value="Hirudin/antistatin"/>
</dbReference>
<organism evidence="8">
    <name type="scientific">Hirudo verbana</name>
    <dbReference type="NCBI Taxonomy" id="311461"/>
    <lineage>
        <taxon>Eukaryota</taxon>
        <taxon>Metazoa</taxon>
        <taxon>Spiralia</taxon>
        <taxon>Lophotrochozoa</taxon>
        <taxon>Annelida</taxon>
        <taxon>Clitellata</taxon>
        <taxon>Hirudinea</taxon>
        <taxon>Hirudinida</taxon>
        <taxon>Hirudiniformes</taxon>
        <taxon>Hirudinidae</taxon>
        <taxon>Hirudo</taxon>
    </lineage>
</organism>
<dbReference type="GO" id="GO:0005576">
    <property type="term" value="C:extracellular region"/>
    <property type="evidence" value="ECO:0007669"/>
    <property type="project" value="UniProtKB-SubCell"/>
</dbReference>
<keyword evidence="4" id="KW-0646">Protease inhibitor</keyword>
<comment type="subcellular location">
    <subcellularLocation>
        <location evidence="1">Secreted</location>
    </subcellularLocation>
</comment>
<evidence type="ECO:0000256" key="1">
    <source>
        <dbReference type="ARBA" id="ARBA00004613"/>
    </source>
</evidence>
<keyword evidence="5" id="KW-0722">Serine protease inhibitor</keyword>
<name>A0A7T0KAY1_9ANNE</name>
<accession>A0A7T0KAY1</accession>
<keyword evidence="3" id="KW-0964">Secreted</keyword>
<evidence type="ECO:0000256" key="6">
    <source>
        <dbReference type="SAM" id="SignalP"/>
    </source>
</evidence>
<proteinExistence type="inferred from homology"/>
<evidence type="ECO:0000256" key="5">
    <source>
        <dbReference type="ARBA" id="ARBA00022900"/>
    </source>
</evidence>